<dbReference type="PANTHER" id="PTHR30055:SF237">
    <property type="entry name" value="TRANSCRIPTIONAL REPRESSOR MCE3R"/>
    <property type="match status" value="1"/>
</dbReference>
<sequence length="198" mass="20826">MSETLTGRDRAKADRRDALLSSAASLFAEHGFAGVSIDDLGSAAGISGPAVYRHFAGKQAVLAAILVDASAGLLSGGESVLASDHDAASTLAALVRFHVTFALGNADVILVQDRDMPSLADTDRHEVRSLQRRYVELWVGVLARLHPARSDAHLRIRAHAAFGLMNSTPHSARISGRLPAADVVRDALETMALAALTA</sequence>
<dbReference type="SUPFAM" id="SSF46689">
    <property type="entry name" value="Homeodomain-like"/>
    <property type="match status" value="1"/>
</dbReference>
<evidence type="ECO:0000256" key="3">
    <source>
        <dbReference type="ARBA" id="ARBA00023163"/>
    </source>
</evidence>
<keyword evidence="7" id="KW-1185">Reference proteome</keyword>
<dbReference type="Pfam" id="PF00440">
    <property type="entry name" value="TetR_N"/>
    <property type="match status" value="1"/>
</dbReference>
<comment type="caution">
    <text evidence="6">The sequence shown here is derived from an EMBL/GenBank/DDBJ whole genome shotgun (WGS) entry which is preliminary data.</text>
</comment>
<evidence type="ECO:0000256" key="1">
    <source>
        <dbReference type="ARBA" id="ARBA00023015"/>
    </source>
</evidence>
<dbReference type="InterPro" id="IPR001647">
    <property type="entry name" value="HTH_TetR"/>
</dbReference>
<protein>
    <submittedName>
        <fullName evidence="6">TetR/AcrR family transcriptional regulator</fullName>
    </submittedName>
</protein>
<name>A0A4S4FY25_9MICO</name>
<evidence type="ECO:0000259" key="5">
    <source>
        <dbReference type="PROSITE" id="PS50977"/>
    </source>
</evidence>
<dbReference type="Gene3D" id="1.10.10.60">
    <property type="entry name" value="Homeodomain-like"/>
    <property type="match status" value="1"/>
</dbReference>
<dbReference type="PROSITE" id="PS01081">
    <property type="entry name" value="HTH_TETR_1"/>
    <property type="match status" value="1"/>
</dbReference>
<dbReference type="Gene3D" id="1.10.357.10">
    <property type="entry name" value="Tetracycline Repressor, domain 2"/>
    <property type="match status" value="1"/>
</dbReference>
<feature type="domain" description="HTH tetR-type" evidence="5">
    <location>
        <begin position="13"/>
        <end position="73"/>
    </location>
</feature>
<dbReference type="PANTHER" id="PTHR30055">
    <property type="entry name" value="HTH-TYPE TRANSCRIPTIONAL REGULATOR RUTR"/>
    <property type="match status" value="1"/>
</dbReference>
<dbReference type="GO" id="GO:0045892">
    <property type="term" value="P:negative regulation of DNA-templated transcription"/>
    <property type="evidence" value="ECO:0007669"/>
    <property type="project" value="UniProtKB-ARBA"/>
</dbReference>
<evidence type="ECO:0000256" key="4">
    <source>
        <dbReference type="PROSITE-ProRule" id="PRU00335"/>
    </source>
</evidence>
<gene>
    <name evidence="6" type="ORF">E6C70_05525</name>
</gene>
<dbReference type="PRINTS" id="PR00455">
    <property type="entry name" value="HTHTETR"/>
</dbReference>
<dbReference type="GO" id="GO:0003700">
    <property type="term" value="F:DNA-binding transcription factor activity"/>
    <property type="evidence" value="ECO:0007669"/>
    <property type="project" value="TreeGrafter"/>
</dbReference>
<dbReference type="FunFam" id="1.10.10.60:FF:000141">
    <property type="entry name" value="TetR family transcriptional regulator"/>
    <property type="match status" value="1"/>
</dbReference>
<dbReference type="InterPro" id="IPR050109">
    <property type="entry name" value="HTH-type_TetR-like_transc_reg"/>
</dbReference>
<keyword evidence="2 4" id="KW-0238">DNA-binding</keyword>
<dbReference type="PROSITE" id="PS50977">
    <property type="entry name" value="HTH_TETR_2"/>
    <property type="match status" value="1"/>
</dbReference>
<accession>A0A4S4FY25</accession>
<keyword evidence="3" id="KW-0804">Transcription</keyword>
<dbReference type="SUPFAM" id="SSF48498">
    <property type="entry name" value="Tetracyclin repressor-like, C-terminal domain"/>
    <property type="match status" value="1"/>
</dbReference>
<dbReference type="RefSeq" id="WP_136422989.1">
    <property type="nucleotide sequence ID" value="NZ_SSSN01000003.1"/>
</dbReference>
<evidence type="ECO:0000256" key="2">
    <source>
        <dbReference type="ARBA" id="ARBA00023125"/>
    </source>
</evidence>
<dbReference type="InterPro" id="IPR023772">
    <property type="entry name" value="DNA-bd_HTH_TetR-type_CS"/>
</dbReference>
<organism evidence="6 7">
    <name type="scientific">Orlajensenia flava</name>
    <dbReference type="NCBI Taxonomy" id="2565934"/>
    <lineage>
        <taxon>Bacteria</taxon>
        <taxon>Bacillati</taxon>
        <taxon>Actinomycetota</taxon>
        <taxon>Actinomycetes</taxon>
        <taxon>Micrococcales</taxon>
        <taxon>Microbacteriaceae</taxon>
        <taxon>Orlajensenia</taxon>
    </lineage>
</organism>
<dbReference type="AlphaFoldDB" id="A0A4S4FY25"/>
<proteinExistence type="predicted"/>
<dbReference type="Proteomes" id="UP000307380">
    <property type="component" value="Unassembled WGS sequence"/>
</dbReference>
<dbReference type="InterPro" id="IPR036271">
    <property type="entry name" value="Tet_transcr_reg_TetR-rel_C_sf"/>
</dbReference>
<keyword evidence="1" id="KW-0805">Transcription regulation</keyword>
<dbReference type="EMBL" id="SSSN01000003">
    <property type="protein sequence ID" value="THG35504.1"/>
    <property type="molecule type" value="Genomic_DNA"/>
</dbReference>
<evidence type="ECO:0000313" key="7">
    <source>
        <dbReference type="Proteomes" id="UP000307380"/>
    </source>
</evidence>
<feature type="DNA-binding region" description="H-T-H motif" evidence="4">
    <location>
        <begin position="36"/>
        <end position="55"/>
    </location>
</feature>
<dbReference type="Pfam" id="PF17932">
    <property type="entry name" value="TetR_C_24"/>
    <property type="match status" value="1"/>
</dbReference>
<dbReference type="InterPro" id="IPR041490">
    <property type="entry name" value="KstR2_TetR_C"/>
</dbReference>
<reference evidence="6 7" key="1">
    <citation type="submission" date="2019-04" db="EMBL/GenBank/DDBJ databases">
        <authorList>
            <person name="Jiang L."/>
        </authorList>
    </citation>
    <scope>NUCLEOTIDE SEQUENCE [LARGE SCALE GENOMIC DNA]</scope>
    <source>
        <strain evidence="6 7">YIM 131861</strain>
    </source>
</reference>
<dbReference type="GO" id="GO:0000976">
    <property type="term" value="F:transcription cis-regulatory region binding"/>
    <property type="evidence" value="ECO:0007669"/>
    <property type="project" value="TreeGrafter"/>
</dbReference>
<dbReference type="InterPro" id="IPR009057">
    <property type="entry name" value="Homeodomain-like_sf"/>
</dbReference>
<evidence type="ECO:0000313" key="6">
    <source>
        <dbReference type="EMBL" id="THG35504.1"/>
    </source>
</evidence>
<dbReference type="OrthoDB" id="9179041at2"/>